<dbReference type="EMBL" id="BSUZ01000001">
    <property type="protein sequence ID" value="GMA88297.1"/>
    <property type="molecule type" value="Genomic_DNA"/>
</dbReference>
<accession>A0ABQ6JKI7</accession>
<dbReference type="Proteomes" id="UP001157017">
    <property type="component" value="Unassembled WGS sequence"/>
</dbReference>
<reference evidence="3" key="1">
    <citation type="journal article" date="2019" name="Int. J. Syst. Evol. Microbiol.">
        <title>The Global Catalogue of Microorganisms (GCM) 10K type strain sequencing project: providing services to taxonomists for standard genome sequencing and annotation.</title>
        <authorList>
            <consortium name="The Broad Institute Genomics Platform"/>
            <consortium name="The Broad Institute Genome Sequencing Center for Infectious Disease"/>
            <person name="Wu L."/>
            <person name="Ma J."/>
        </authorList>
    </citation>
    <scope>NUCLEOTIDE SEQUENCE [LARGE SCALE GENOMIC DNA]</scope>
    <source>
        <strain evidence="3">NBRC 108730</strain>
    </source>
</reference>
<evidence type="ECO:0000256" key="1">
    <source>
        <dbReference type="SAM" id="MobiDB-lite"/>
    </source>
</evidence>
<keyword evidence="3" id="KW-1185">Reference proteome</keyword>
<evidence type="ECO:0000313" key="2">
    <source>
        <dbReference type="EMBL" id="GMA88297.1"/>
    </source>
</evidence>
<evidence type="ECO:0000313" key="3">
    <source>
        <dbReference type="Proteomes" id="UP001157017"/>
    </source>
</evidence>
<comment type="caution">
    <text evidence="2">The sequence shown here is derived from an EMBL/GenBank/DDBJ whole genome shotgun (WGS) entry which is preliminary data.</text>
</comment>
<feature type="compositionally biased region" description="Basic residues" evidence="1">
    <location>
        <begin position="55"/>
        <end position="64"/>
    </location>
</feature>
<organism evidence="2 3">
    <name type="scientific">Angustibacter aerolatus</name>
    <dbReference type="NCBI Taxonomy" id="1162965"/>
    <lineage>
        <taxon>Bacteria</taxon>
        <taxon>Bacillati</taxon>
        <taxon>Actinomycetota</taxon>
        <taxon>Actinomycetes</taxon>
        <taxon>Kineosporiales</taxon>
        <taxon>Kineosporiaceae</taxon>
    </lineage>
</organism>
<protein>
    <submittedName>
        <fullName evidence="2">Uncharacterized protein</fullName>
    </submittedName>
</protein>
<sequence length="96" mass="10268">MRPSTTEPPGEVSRMRCSTGYPAVTARTSTPSAASLVEALGGDAVTARLVARKRMAVEQHHRRAGLPGRGRSGHPRRSGTHDGDVDLLHYEPPSAR</sequence>
<proteinExistence type="predicted"/>
<name>A0ABQ6JKI7_9ACTN</name>
<feature type="region of interest" description="Disordered" evidence="1">
    <location>
        <begin position="55"/>
        <end position="96"/>
    </location>
</feature>
<gene>
    <name evidence="2" type="ORF">GCM10025868_35470</name>
</gene>
<feature type="compositionally biased region" description="Basic and acidic residues" evidence="1">
    <location>
        <begin position="79"/>
        <end position="89"/>
    </location>
</feature>